<dbReference type="GO" id="GO:0044010">
    <property type="term" value="P:single-species biofilm formation"/>
    <property type="evidence" value="ECO:0007669"/>
    <property type="project" value="TreeGrafter"/>
</dbReference>
<gene>
    <name evidence="2" type="ORF">SAMN05660413_00541</name>
</gene>
<evidence type="ECO:0000259" key="1">
    <source>
        <dbReference type="Pfam" id="PF00535"/>
    </source>
</evidence>
<evidence type="ECO:0000313" key="2">
    <source>
        <dbReference type="EMBL" id="SFN33291.1"/>
    </source>
</evidence>
<dbReference type="InterPro" id="IPR001173">
    <property type="entry name" value="Glyco_trans_2-like"/>
</dbReference>
<dbReference type="AlphaFoldDB" id="A0A1I4Y5F8"/>
<dbReference type="Gene3D" id="3.90.550.10">
    <property type="entry name" value="Spore Coat Polysaccharide Biosynthesis Protein SpsA, Chain A"/>
    <property type="match status" value="1"/>
</dbReference>
<evidence type="ECO:0000313" key="3">
    <source>
        <dbReference type="Proteomes" id="UP000199153"/>
    </source>
</evidence>
<proteinExistence type="predicted"/>
<protein>
    <submittedName>
        <fullName evidence="2">Glycosyltransferase, GT2 family</fullName>
    </submittedName>
</protein>
<keyword evidence="2" id="KW-0808">Transferase</keyword>
<dbReference type="OrthoDB" id="1493960at2"/>
<dbReference type="RefSeq" id="WP_093405555.1">
    <property type="nucleotide sequence ID" value="NZ_FOVL01000002.1"/>
</dbReference>
<dbReference type="Proteomes" id="UP000199153">
    <property type="component" value="Unassembled WGS sequence"/>
</dbReference>
<sequence length="331" mass="38013">MKFNLIICTFKRSEALGRLLDSVAVQSRLPDEILVIDASPDDKTRDLLENIKLSGLKYFKVGETDSGLTRQRNYGIRETGKEIEIISFLDDDIILEPDYFEKLINTYKAYPNAIGVGGYISNEVSWKKSDAVPDFDEFKMDGYIRKLGSRNHLRKKLGLLSDRPPGVMPEFSNGLSIGFLPPSGKTYPVEFFMGGVASYRKEIFEKLAFSEYFQGYGLYEDMDFCLRASRLGQLYVNTAARVEHHHEQSGRPDKFKYGKMVIRNGWYVWRVKYPDPDLKARFKWHATAFLLTLVRLGNVITTSERREALSESLGRITGWWSLLLNKPKDEV</sequence>
<dbReference type="GO" id="GO:0016740">
    <property type="term" value="F:transferase activity"/>
    <property type="evidence" value="ECO:0007669"/>
    <property type="project" value="UniProtKB-KW"/>
</dbReference>
<reference evidence="2 3" key="1">
    <citation type="submission" date="2016-10" db="EMBL/GenBank/DDBJ databases">
        <authorList>
            <person name="de Groot N.N."/>
        </authorList>
    </citation>
    <scope>NUCLEOTIDE SEQUENCE [LARGE SCALE GENOMIC DNA]</scope>
    <source>
        <strain evidence="2 3">DSM 17794</strain>
    </source>
</reference>
<feature type="domain" description="Glycosyltransferase 2-like" evidence="1">
    <location>
        <begin position="5"/>
        <end position="130"/>
    </location>
</feature>
<dbReference type="EMBL" id="FOVL01000002">
    <property type="protein sequence ID" value="SFN33291.1"/>
    <property type="molecule type" value="Genomic_DNA"/>
</dbReference>
<accession>A0A1I4Y5F8</accession>
<dbReference type="SUPFAM" id="SSF53448">
    <property type="entry name" value="Nucleotide-diphospho-sugar transferases"/>
    <property type="match status" value="1"/>
</dbReference>
<dbReference type="STRING" id="287099.SAMN05660413_00541"/>
<dbReference type="CDD" id="cd00761">
    <property type="entry name" value="Glyco_tranf_GTA_type"/>
    <property type="match status" value="1"/>
</dbReference>
<name>A0A1I4Y5F8_9FLAO</name>
<dbReference type="InterPro" id="IPR050834">
    <property type="entry name" value="Glycosyltransf_2"/>
</dbReference>
<keyword evidence="3" id="KW-1185">Reference proteome</keyword>
<dbReference type="Pfam" id="PF00535">
    <property type="entry name" value="Glycos_transf_2"/>
    <property type="match status" value="1"/>
</dbReference>
<organism evidence="2 3">
    <name type="scientific">Salegentibacter flavus</name>
    <dbReference type="NCBI Taxonomy" id="287099"/>
    <lineage>
        <taxon>Bacteria</taxon>
        <taxon>Pseudomonadati</taxon>
        <taxon>Bacteroidota</taxon>
        <taxon>Flavobacteriia</taxon>
        <taxon>Flavobacteriales</taxon>
        <taxon>Flavobacteriaceae</taxon>
        <taxon>Salegentibacter</taxon>
    </lineage>
</organism>
<dbReference type="PANTHER" id="PTHR43685:SF13">
    <property type="entry name" value="O ANTIGEN BIOSYNTHESIS RHAMNOSYLTRANSFERASE RFBN"/>
    <property type="match status" value="1"/>
</dbReference>
<dbReference type="PANTHER" id="PTHR43685">
    <property type="entry name" value="GLYCOSYLTRANSFERASE"/>
    <property type="match status" value="1"/>
</dbReference>
<dbReference type="InterPro" id="IPR029044">
    <property type="entry name" value="Nucleotide-diphossugar_trans"/>
</dbReference>